<reference evidence="2 3" key="1">
    <citation type="submission" date="2018-10" db="EMBL/GenBank/DDBJ databases">
        <title>Fifty Aureobasidium pullulans genomes reveal a recombining polyextremotolerant generalist.</title>
        <authorList>
            <person name="Gostincar C."/>
            <person name="Turk M."/>
            <person name="Zajc J."/>
            <person name="Gunde-Cimerman N."/>
        </authorList>
    </citation>
    <scope>NUCLEOTIDE SEQUENCE [LARGE SCALE GENOMIC DNA]</scope>
    <source>
        <strain evidence="2 3">EXF-1645</strain>
    </source>
</reference>
<accession>A0A4V4LCM2</accession>
<evidence type="ECO:0000256" key="1">
    <source>
        <dbReference type="SAM" id="MobiDB-lite"/>
    </source>
</evidence>
<proteinExistence type="predicted"/>
<organism evidence="2 3">
    <name type="scientific">Aureobasidium pullulans</name>
    <name type="common">Black yeast</name>
    <name type="synonym">Pullularia pullulans</name>
    <dbReference type="NCBI Taxonomy" id="5580"/>
    <lineage>
        <taxon>Eukaryota</taxon>
        <taxon>Fungi</taxon>
        <taxon>Dikarya</taxon>
        <taxon>Ascomycota</taxon>
        <taxon>Pezizomycotina</taxon>
        <taxon>Dothideomycetes</taxon>
        <taxon>Dothideomycetidae</taxon>
        <taxon>Dothideales</taxon>
        <taxon>Saccotheciaceae</taxon>
        <taxon>Aureobasidium</taxon>
    </lineage>
</organism>
<evidence type="ECO:0000313" key="2">
    <source>
        <dbReference type="EMBL" id="TIA28877.1"/>
    </source>
</evidence>
<evidence type="ECO:0000313" key="3">
    <source>
        <dbReference type="Proteomes" id="UP000308724"/>
    </source>
</evidence>
<name>A0A4V4LCM2_AURPU</name>
<sequence>MQKGRREERNTLYTDAALRDGEGGIAVVQGGSARTLGLEETTPEDDNHRNRQQESYTTHNQGCKPTRTICSTIHPKTYRRPLSPGGGISGPVVGTSL</sequence>
<dbReference type="Proteomes" id="UP000308724">
    <property type="component" value="Unassembled WGS sequence"/>
</dbReference>
<dbReference type="AlphaFoldDB" id="A0A4V4LCM2"/>
<feature type="compositionally biased region" description="Polar residues" evidence="1">
    <location>
        <begin position="53"/>
        <end position="71"/>
    </location>
</feature>
<protein>
    <submittedName>
        <fullName evidence="2">Uncharacterized protein</fullName>
    </submittedName>
</protein>
<feature type="region of interest" description="Disordered" evidence="1">
    <location>
        <begin position="34"/>
        <end position="97"/>
    </location>
</feature>
<dbReference type="EMBL" id="QZBZ01000517">
    <property type="protein sequence ID" value="TIA28877.1"/>
    <property type="molecule type" value="Genomic_DNA"/>
</dbReference>
<comment type="caution">
    <text evidence="2">The sequence shown here is derived from an EMBL/GenBank/DDBJ whole genome shotgun (WGS) entry which is preliminary data.</text>
</comment>
<gene>
    <name evidence="2" type="ORF">D6C78_10526</name>
</gene>